<protein>
    <submittedName>
        <fullName evidence="2">Uncharacterized protein</fullName>
    </submittedName>
</protein>
<gene>
    <name evidence="2" type="ORF">CCHR01_14238</name>
</gene>
<evidence type="ECO:0000256" key="1">
    <source>
        <dbReference type="SAM" id="MobiDB-lite"/>
    </source>
</evidence>
<dbReference type="EMBL" id="JAQOWY010000375">
    <property type="protein sequence ID" value="KAK1843132.1"/>
    <property type="molecule type" value="Genomic_DNA"/>
</dbReference>
<evidence type="ECO:0000313" key="2">
    <source>
        <dbReference type="EMBL" id="KAK1843132.1"/>
    </source>
</evidence>
<sequence>MFQNPSSRIRLLSTSNFFVHSEQPWTFAILPSPFPTDSPTTARRPGSRKININEANVRATAVEVRLRCMRRCDEDDDNDGGHEYVAANHSPCRHAFPLAFPPQVTRERIAPPVFRVSRPSSAERLGDDS</sequence>
<proteinExistence type="predicted"/>
<feature type="region of interest" description="Disordered" evidence="1">
    <location>
        <begin position="109"/>
        <end position="129"/>
    </location>
</feature>
<organism evidence="2 3">
    <name type="scientific">Colletotrichum chrysophilum</name>
    <dbReference type="NCBI Taxonomy" id="1836956"/>
    <lineage>
        <taxon>Eukaryota</taxon>
        <taxon>Fungi</taxon>
        <taxon>Dikarya</taxon>
        <taxon>Ascomycota</taxon>
        <taxon>Pezizomycotina</taxon>
        <taxon>Sordariomycetes</taxon>
        <taxon>Hypocreomycetidae</taxon>
        <taxon>Glomerellales</taxon>
        <taxon>Glomerellaceae</taxon>
        <taxon>Colletotrichum</taxon>
        <taxon>Colletotrichum gloeosporioides species complex</taxon>
    </lineage>
</organism>
<dbReference type="AlphaFoldDB" id="A0AAD9A8J7"/>
<evidence type="ECO:0000313" key="3">
    <source>
        <dbReference type="Proteomes" id="UP001243330"/>
    </source>
</evidence>
<name>A0AAD9A8J7_9PEZI</name>
<keyword evidence="3" id="KW-1185">Reference proteome</keyword>
<reference evidence="2" key="1">
    <citation type="submission" date="2023-01" db="EMBL/GenBank/DDBJ databases">
        <title>Colletotrichum chrysophilum M932 genome sequence.</title>
        <authorList>
            <person name="Baroncelli R."/>
        </authorList>
    </citation>
    <scope>NUCLEOTIDE SEQUENCE</scope>
    <source>
        <strain evidence="2">M932</strain>
    </source>
</reference>
<accession>A0AAD9A8J7</accession>
<comment type="caution">
    <text evidence="2">The sequence shown here is derived from an EMBL/GenBank/DDBJ whole genome shotgun (WGS) entry which is preliminary data.</text>
</comment>
<dbReference type="Proteomes" id="UP001243330">
    <property type="component" value="Unassembled WGS sequence"/>
</dbReference>